<dbReference type="OrthoDB" id="775972at2759"/>
<gene>
    <name evidence="1" type="ORF">CR513_21639</name>
</gene>
<dbReference type="AlphaFoldDB" id="A0A371GZB7"/>
<feature type="non-terminal residue" evidence="1">
    <location>
        <position position="1"/>
    </location>
</feature>
<name>A0A371GZB7_MUCPR</name>
<dbReference type="InterPro" id="IPR036397">
    <property type="entry name" value="RNaseH_sf"/>
</dbReference>
<proteinExistence type="predicted"/>
<dbReference type="Proteomes" id="UP000257109">
    <property type="component" value="Unassembled WGS sequence"/>
</dbReference>
<keyword evidence="2" id="KW-1185">Reference proteome</keyword>
<evidence type="ECO:0000313" key="1">
    <source>
        <dbReference type="EMBL" id="RDX95796.1"/>
    </source>
</evidence>
<accession>A0A371GZB7</accession>
<reference evidence="1" key="1">
    <citation type="submission" date="2018-05" db="EMBL/GenBank/DDBJ databases">
        <title>Draft genome of Mucuna pruriens seed.</title>
        <authorList>
            <person name="Nnadi N.E."/>
            <person name="Vos R."/>
            <person name="Hasami M.H."/>
            <person name="Devisetty U.K."/>
            <person name="Aguiy J.C."/>
        </authorList>
    </citation>
    <scope>NUCLEOTIDE SEQUENCE [LARGE SCALE GENOMIC DNA]</scope>
    <source>
        <strain evidence="1">JCA_2017</strain>
    </source>
</reference>
<dbReference type="GO" id="GO:0003676">
    <property type="term" value="F:nucleic acid binding"/>
    <property type="evidence" value="ECO:0007669"/>
    <property type="project" value="InterPro"/>
</dbReference>
<comment type="caution">
    <text evidence="1">The sequence shown here is derived from an EMBL/GenBank/DDBJ whole genome shotgun (WGS) entry which is preliminary data.</text>
</comment>
<sequence>MDGQTEVVNRTLSQLLRCFVGKINSTTSHSPFELMYGFNLVSPLDLLSLPLISSLVNDDRLTKA</sequence>
<dbReference type="Gene3D" id="3.30.420.10">
    <property type="entry name" value="Ribonuclease H-like superfamily/Ribonuclease H"/>
    <property type="match status" value="1"/>
</dbReference>
<organism evidence="1 2">
    <name type="scientific">Mucuna pruriens</name>
    <name type="common">Velvet bean</name>
    <name type="synonym">Dolichos pruriens</name>
    <dbReference type="NCBI Taxonomy" id="157652"/>
    <lineage>
        <taxon>Eukaryota</taxon>
        <taxon>Viridiplantae</taxon>
        <taxon>Streptophyta</taxon>
        <taxon>Embryophyta</taxon>
        <taxon>Tracheophyta</taxon>
        <taxon>Spermatophyta</taxon>
        <taxon>Magnoliopsida</taxon>
        <taxon>eudicotyledons</taxon>
        <taxon>Gunneridae</taxon>
        <taxon>Pentapetalae</taxon>
        <taxon>rosids</taxon>
        <taxon>fabids</taxon>
        <taxon>Fabales</taxon>
        <taxon>Fabaceae</taxon>
        <taxon>Papilionoideae</taxon>
        <taxon>50 kb inversion clade</taxon>
        <taxon>NPAAA clade</taxon>
        <taxon>indigoferoid/millettioid clade</taxon>
        <taxon>Phaseoleae</taxon>
        <taxon>Mucuna</taxon>
    </lineage>
</organism>
<protein>
    <submittedName>
        <fullName evidence="1">Uncharacterized protein</fullName>
    </submittedName>
</protein>
<dbReference type="EMBL" id="QJKJ01004045">
    <property type="protein sequence ID" value="RDX95796.1"/>
    <property type="molecule type" value="Genomic_DNA"/>
</dbReference>
<evidence type="ECO:0000313" key="2">
    <source>
        <dbReference type="Proteomes" id="UP000257109"/>
    </source>
</evidence>